<protein>
    <submittedName>
        <fullName evidence="1">Uncharacterized protein</fullName>
    </submittedName>
</protein>
<evidence type="ECO:0000313" key="1">
    <source>
        <dbReference type="EMBL" id="MBK1790109.1"/>
    </source>
</evidence>
<comment type="caution">
    <text evidence="1">The sequence shown here is derived from an EMBL/GenBank/DDBJ whole genome shotgun (WGS) entry which is preliminary data.</text>
</comment>
<sequence>MEVGAGEPKLPKINVKSAFVPSHMEHSLLHTLRIIQELDLATHDECMKVRMKVRGKWELGQPADAVEVLARMQGRPDEILDESIERISQKLAGSCVIPPARIPFASRFEMPMAFYDKYPDLQKLARNYKAPVLYAEEADVIGIGSVNPYFAEAFAQSIEKQIFAQLGTKPIITIVRLEPVSWQKLCKTHFKI</sequence>
<name>A0A8J7SHV5_9BACT</name>
<accession>A0A8J7SHV5</accession>
<gene>
    <name evidence="1" type="ORF">JIN82_02945</name>
</gene>
<reference evidence="1" key="1">
    <citation type="submission" date="2021-01" db="EMBL/GenBank/DDBJ databases">
        <title>Modified the classification status of verrucomicrobia.</title>
        <authorList>
            <person name="Feng X."/>
        </authorList>
    </citation>
    <scope>NUCLEOTIDE SEQUENCE</scope>
    <source>
        <strain evidence="1">_KCTC 22039</strain>
    </source>
</reference>
<dbReference type="Proteomes" id="UP000624703">
    <property type="component" value="Unassembled WGS sequence"/>
</dbReference>
<dbReference type="AlphaFoldDB" id="A0A8J7SHV5"/>
<keyword evidence="2" id="KW-1185">Reference proteome</keyword>
<dbReference type="EMBL" id="JAENIM010000016">
    <property type="protein sequence ID" value="MBK1790109.1"/>
    <property type="molecule type" value="Genomic_DNA"/>
</dbReference>
<organism evidence="1 2">
    <name type="scientific">Persicirhabdus sediminis</name>
    <dbReference type="NCBI Taxonomy" id="454144"/>
    <lineage>
        <taxon>Bacteria</taxon>
        <taxon>Pseudomonadati</taxon>
        <taxon>Verrucomicrobiota</taxon>
        <taxon>Verrucomicrobiia</taxon>
        <taxon>Verrucomicrobiales</taxon>
        <taxon>Verrucomicrobiaceae</taxon>
        <taxon>Persicirhabdus</taxon>
    </lineage>
</organism>
<evidence type="ECO:0000313" key="2">
    <source>
        <dbReference type="Proteomes" id="UP000624703"/>
    </source>
</evidence>
<proteinExistence type="predicted"/>
<dbReference type="RefSeq" id="WP_200310148.1">
    <property type="nucleotide sequence ID" value="NZ_JAENIM010000016.1"/>
</dbReference>